<sequence length="393" mass="43887">MSQVFELPKDRFNMLNDDESNKTPNLQKGVKFVSNAVEKLGNDNKEVVTSEVTTKSKKPSMSSFLKKSVKTSEQVVDNSNKVDKSKGQSSDILVYSELVTTKVSYDYSEYKPKISSKNKKNLDWSNAIQTEKQKMRELDERVAKNDVMDLFGSSQKETVPDIDNDPSLIVSKFNEILAQMTKGDVVSKKSSKDPENVVLISSFLECLSRAILYLNAEEKGRIILNCIFGGLISPAKLSTVSSTKISGSLGQLSVALNSLVSGGVSSSTDKLFTSLNDAILSPKLNRYRIETTGKEQIENFTSFIRQLSATKTIIYFPTNLTITDPFPKEKIPKKASINNTPSLEDLKSFFIDEKPKGVKKIVTKSKKYDDDDDDDGNADIEDRMNSKRNKETW</sequence>
<reference evidence="2" key="1">
    <citation type="journal article" date="2020" name="Nature">
        <title>Giant virus diversity and host interactions through global metagenomics.</title>
        <authorList>
            <person name="Schulz F."/>
            <person name="Roux S."/>
            <person name="Paez-Espino D."/>
            <person name="Jungbluth S."/>
            <person name="Walsh D.A."/>
            <person name="Denef V.J."/>
            <person name="McMahon K.D."/>
            <person name="Konstantinidis K.T."/>
            <person name="Eloe-Fadrosh E.A."/>
            <person name="Kyrpides N.C."/>
            <person name="Woyke T."/>
        </authorList>
    </citation>
    <scope>NUCLEOTIDE SEQUENCE</scope>
    <source>
        <strain evidence="2">GVMAG-M-3300010160-4</strain>
    </source>
</reference>
<accession>A0A6C0BCA3</accession>
<evidence type="ECO:0000313" key="2">
    <source>
        <dbReference type="EMBL" id="QHS89915.1"/>
    </source>
</evidence>
<organism evidence="2">
    <name type="scientific">viral metagenome</name>
    <dbReference type="NCBI Taxonomy" id="1070528"/>
    <lineage>
        <taxon>unclassified sequences</taxon>
        <taxon>metagenomes</taxon>
        <taxon>organismal metagenomes</taxon>
    </lineage>
</organism>
<protein>
    <submittedName>
        <fullName evidence="2">Uncharacterized protein</fullName>
    </submittedName>
</protein>
<evidence type="ECO:0000256" key="1">
    <source>
        <dbReference type="SAM" id="MobiDB-lite"/>
    </source>
</evidence>
<feature type="compositionally biased region" description="Acidic residues" evidence="1">
    <location>
        <begin position="370"/>
        <end position="379"/>
    </location>
</feature>
<name>A0A6C0BCA3_9ZZZZ</name>
<dbReference type="AlphaFoldDB" id="A0A6C0BCA3"/>
<feature type="region of interest" description="Disordered" evidence="1">
    <location>
        <begin position="364"/>
        <end position="393"/>
    </location>
</feature>
<feature type="compositionally biased region" description="Basic and acidic residues" evidence="1">
    <location>
        <begin position="380"/>
        <end position="393"/>
    </location>
</feature>
<dbReference type="EMBL" id="MN739121">
    <property type="protein sequence ID" value="QHS89915.1"/>
    <property type="molecule type" value="Genomic_DNA"/>
</dbReference>
<proteinExistence type="predicted"/>